<evidence type="ECO:0000256" key="1">
    <source>
        <dbReference type="ARBA" id="ARBA00004120"/>
    </source>
</evidence>
<dbReference type="GO" id="GO:0005930">
    <property type="term" value="C:axoneme"/>
    <property type="evidence" value="ECO:0007669"/>
    <property type="project" value="UniProtKB-SubCell"/>
</dbReference>
<evidence type="ECO:0000256" key="7">
    <source>
        <dbReference type="ARBA" id="ARBA00022490"/>
    </source>
</evidence>
<comment type="subcellular location">
    <subcellularLocation>
        <location evidence="3">Cytoplasm</location>
        <location evidence="3">Cytoskeleton</location>
        <location evidence="3">Cilium axoneme</location>
    </subcellularLocation>
    <subcellularLocation>
        <location evidence="1">Cytoplasm</location>
        <location evidence="1">Cytoskeleton</location>
        <location evidence="1">Cilium basal body</location>
    </subcellularLocation>
    <subcellularLocation>
        <location evidence="2">Cytoplasm</location>
        <location evidence="2">Cytoskeleton</location>
        <location evidence="2">Microtubule organizing center</location>
        <location evidence="2">Centrosome</location>
    </subcellularLocation>
</comment>
<dbReference type="GO" id="GO:0035721">
    <property type="term" value="P:intraciliary retrograde transport"/>
    <property type="evidence" value="ECO:0007669"/>
    <property type="project" value="InterPro"/>
</dbReference>
<evidence type="ECO:0000256" key="13">
    <source>
        <dbReference type="ARBA" id="ARBA00023212"/>
    </source>
</evidence>
<evidence type="ECO:0000313" key="15">
    <source>
        <dbReference type="EMBL" id="CDW22094.1"/>
    </source>
</evidence>
<keyword evidence="6" id="KW-0217">Developmental protein</keyword>
<dbReference type="AlphaFoldDB" id="A0A0K2T7M3"/>
<dbReference type="Gene3D" id="3.40.50.300">
    <property type="entry name" value="P-loop containing nucleotide triphosphate hydrolases"/>
    <property type="match status" value="1"/>
</dbReference>
<dbReference type="OrthoDB" id="10263060at2759"/>
<sequence>MKARKYFKTNHTCALLEKYKEYCYYQLIIMVLETIWDLAVDLKKKEKNDNHKEHILLLIGNQSVGKSSMMYRFLDRRESPKPTLALEYSFCRKSNQNLVKDVCHIWELGGGTSYTNLLSTPLSPKNLKNMKVIVMVDLSDPNRIWYTVETLLEKLNTLIKKSLNTELAKKMGMDYASIKNLNTNEELKEHPDRSKIDPLPIPLVIIGGKYDEFQNFEPEQKKVICRALRYLAHHYGASLQFYSSRDPGLVKRGHDLLSHLAFETDHWKGLSQDYNKPLFIPCGSDSLSQIAGTNSNGEREFLGSFTMDVWKQHYTTYFPQNISERGDLPPNPANDSNFRETIIDQIRARKDQELERYKKEIEMRSESWKALDLDSI</sequence>
<dbReference type="GO" id="GO:0005868">
    <property type="term" value="C:cytoplasmic dynein complex"/>
    <property type="evidence" value="ECO:0007669"/>
    <property type="project" value="InterPro"/>
</dbReference>
<evidence type="ECO:0000256" key="12">
    <source>
        <dbReference type="ARBA" id="ARBA00023175"/>
    </source>
</evidence>
<evidence type="ECO:0000256" key="2">
    <source>
        <dbReference type="ARBA" id="ARBA00004300"/>
    </source>
</evidence>
<comment type="similarity">
    <text evidence="4">Belongs to the dynein light intermediate chain family.</text>
</comment>
<keyword evidence="12" id="KW-0505">Motor protein</keyword>
<name>A0A0K2T7M3_LEPSM</name>
<protein>
    <recommendedName>
        <fullName evidence="5">Cytoplasmic dynein 2 light intermediate chain 1</fullName>
    </recommendedName>
</protein>
<dbReference type="InterPro" id="IPR027417">
    <property type="entry name" value="P-loop_NTPase"/>
</dbReference>
<keyword evidence="8" id="KW-0493">Microtubule</keyword>
<dbReference type="PRINTS" id="PR00449">
    <property type="entry name" value="RASTRNSFRMNG"/>
</dbReference>
<evidence type="ECO:0000256" key="6">
    <source>
        <dbReference type="ARBA" id="ARBA00022473"/>
    </source>
</evidence>
<organism evidence="15">
    <name type="scientific">Lepeophtheirus salmonis</name>
    <name type="common">Salmon louse</name>
    <name type="synonym">Caligus salmonis</name>
    <dbReference type="NCBI Taxonomy" id="72036"/>
    <lineage>
        <taxon>Eukaryota</taxon>
        <taxon>Metazoa</taxon>
        <taxon>Ecdysozoa</taxon>
        <taxon>Arthropoda</taxon>
        <taxon>Crustacea</taxon>
        <taxon>Multicrustacea</taxon>
        <taxon>Hexanauplia</taxon>
        <taxon>Copepoda</taxon>
        <taxon>Siphonostomatoida</taxon>
        <taxon>Caligidae</taxon>
        <taxon>Lepeophtheirus</taxon>
    </lineage>
</organism>
<keyword evidence="9" id="KW-0970">Cilium biogenesis/degradation</keyword>
<dbReference type="PANTHER" id="PTHR13236:SF0">
    <property type="entry name" value="CYTOPLASMIC DYNEIN 2 LIGHT INTERMEDIATE CHAIN 1"/>
    <property type="match status" value="1"/>
</dbReference>
<accession>A0A0K2T7M3</accession>
<dbReference type="Pfam" id="PF05783">
    <property type="entry name" value="DLIC"/>
    <property type="match status" value="1"/>
</dbReference>
<evidence type="ECO:0000256" key="4">
    <source>
        <dbReference type="ARBA" id="ARBA00006831"/>
    </source>
</evidence>
<keyword evidence="10" id="KW-0243">Dynein</keyword>
<evidence type="ECO:0000256" key="3">
    <source>
        <dbReference type="ARBA" id="ARBA00004430"/>
    </source>
</evidence>
<evidence type="ECO:0000256" key="9">
    <source>
        <dbReference type="ARBA" id="ARBA00022794"/>
    </source>
</evidence>
<proteinExistence type="inferred from homology"/>
<evidence type="ECO:0000256" key="5">
    <source>
        <dbReference type="ARBA" id="ARBA00018863"/>
    </source>
</evidence>
<evidence type="ECO:0000256" key="8">
    <source>
        <dbReference type="ARBA" id="ARBA00022701"/>
    </source>
</evidence>
<dbReference type="GO" id="GO:0035735">
    <property type="term" value="P:intraciliary transport involved in cilium assembly"/>
    <property type="evidence" value="ECO:0007669"/>
    <property type="project" value="InterPro"/>
</dbReference>
<dbReference type="InterPro" id="IPR022780">
    <property type="entry name" value="Dynein_light_int_chain"/>
</dbReference>
<keyword evidence="14" id="KW-0966">Cell projection</keyword>
<keyword evidence="7" id="KW-0963">Cytoplasm</keyword>
<dbReference type="InterPro" id="IPR040045">
    <property type="entry name" value="DYNC2LI1"/>
</dbReference>
<dbReference type="SUPFAM" id="SSF52540">
    <property type="entry name" value="P-loop containing nucleoside triphosphate hydrolases"/>
    <property type="match status" value="1"/>
</dbReference>
<keyword evidence="11" id="KW-0969">Cilium</keyword>
<evidence type="ECO:0000256" key="11">
    <source>
        <dbReference type="ARBA" id="ARBA00023069"/>
    </source>
</evidence>
<dbReference type="GO" id="GO:0005813">
    <property type="term" value="C:centrosome"/>
    <property type="evidence" value="ECO:0007669"/>
    <property type="project" value="UniProtKB-SubCell"/>
</dbReference>
<keyword evidence="13" id="KW-0206">Cytoskeleton</keyword>
<dbReference type="GO" id="GO:0045504">
    <property type="term" value="F:dynein heavy chain binding"/>
    <property type="evidence" value="ECO:0007669"/>
    <property type="project" value="TreeGrafter"/>
</dbReference>
<dbReference type="GO" id="GO:0036064">
    <property type="term" value="C:ciliary basal body"/>
    <property type="evidence" value="ECO:0007669"/>
    <property type="project" value="TreeGrafter"/>
</dbReference>
<dbReference type="PANTHER" id="PTHR13236">
    <property type="entry name" value="DYNEIN 2 LIGHT INTERMEDIATE CHAIN, ISOFORM 2"/>
    <property type="match status" value="1"/>
</dbReference>
<evidence type="ECO:0000256" key="10">
    <source>
        <dbReference type="ARBA" id="ARBA00023017"/>
    </source>
</evidence>
<dbReference type="EMBL" id="HACA01004733">
    <property type="protein sequence ID" value="CDW22094.1"/>
    <property type="molecule type" value="Transcribed_RNA"/>
</dbReference>
<evidence type="ECO:0000256" key="14">
    <source>
        <dbReference type="ARBA" id="ARBA00023273"/>
    </source>
</evidence>
<dbReference type="GO" id="GO:0005874">
    <property type="term" value="C:microtubule"/>
    <property type="evidence" value="ECO:0007669"/>
    <property type="project" value="UniProtKB-KW"/>
</dbReference>
<reference evidence="15" key="1">
    <citation type="submission" date="2014-05" db="EMBL/GenBank/DDBJ databases">
        <authorList>
            <person name="Chronopoulou M."/>
        </authorList>
    </citation>
    <scope>NUCLEOTIDE SEQUENCE</scope>
    <source>
        <tissue evidence="15">Whole organism</tissue>
    </source>
</reference>